<sequence length="465" mass="52888">MRLPSLVIVLSLLVFLPSSSFSLKEYIHEQLNSVKSVVVHPKSNNYSLVDIGAGQGLILALQHKKLTKNEGSKEWLDISQQLAQQDAFEAIALAKYYADNGNLNTAKLWLKPHLNDNKEVSLAYAQLLVQAGETDRAYQLFKTHNTFSKQTLLLAIDMGDVAFLSSVLHSPNFDVKHAWFIELLQDINFFKLPTLKLPQKHAPKADLVYESYDQEQCARNVTYFATTLHDIERVRYLLESTASNPVGQIICPTEVRYMPTTWLECTSEPDKAIMCEESVFEMFQSQISSDYIALMLPKGGANVHQGILYFDRSDSIDVFVHELSHFAGFIDEYPLRQGHAVCQVTNQAVGLNVVVFEPQKKHYSRAEVLSLLPWRDAIKPSTPLFVYEGNTQVLGTPQSHQEEVGLFKSETCDNNQNTAYKPIKESSFMRYFELAIPELYLELLEANHVENQRFFRPSFHSNLTQ</sequence>
<dbReference type="EMBL" id="BSSV01000010">
    <property type="protein sequence ID" value="GLX87302.1"/>
    <property type="molecule type" value="Genomic_DNA"/>
</dbReference>
<evidence type="ECO:0000313" key="2">
    <source>
        <dbReference type="Proteomes" id="UP001157134"/>
    </source>
</evidence>
<name>A0ABQ6HJW6_9GAMM</name>
<protein>
    <recommendedName>
        <fullName evidence="3">Sel1 repeat family protein</fullName>
    </recommendedName>
</protein>
<evidence type="ECO:0000313" key="1">
    <source>
        <dbReference type="EMBL" id="GLX87302.1"/>
    </source>
</evidence>
<dbReference type="Proteomes" id="UP001157134">
    <property type="component" value="Unassembled WGS sequence"/>
</dbReference>
<evidence type="ECO:0008006" key="3">
    <source>
        <dbReference type="Google" id="ProtNLM"/>
    </source>
</evidence>
<reference evidence="1 2" key="1">
    <citation type="submission" date="2023-03" db="EMBL/GenBank/DDBJ databases">
        <title>Thalassotalea loyana LMG 22536T draft genome sequence.</title>
        <authorList>
            <person name="Sawabe T."/>
        </authorList>
    </citation>
    <scope>NUCLEOTIDE SEQUENCE [LARGE SCALE GENOMIC DNA]</scope>
    <source>
        <strain evidence="1 2">LMG 22536</strain>
    </source>
</reference>
<gene>
    <name evidence="1" type="ORF">tloyanaT_35550</name>
</gene>
<keyword evidence="2" id="KW-1185">Reference proteome</keyword>
<accession>A0ABQ6HJW6</accession>
<organism evidence="1 2">
    <name type="scientific">Thalassotalea loyana</name>
    <dbReference type="NCBI Taxonomy" id="280483"/>
    <lineage>
        <taxon>Bacteria</taxon>
        <taxon>Pseudomonadati</taxon>
        <taxon>Pseudomonadota</taxon>
        <taxon>Gammaproteobacteria</taxon>
        <taxon>Alteromonadales</taxon>
        <taxon>Colwelliaceae</taxon>
        <taxon>Thalassotalea</taxon>
    </lineage>
</organism>
<proteinExistence type="predicted"/>
<comment type="caution">
    <text evidence="1">The sequence shown here is derived from an EMBL/GenBank/DDBJ whole genome shotgun (WGS) entry which is preliminary data.</text>
</comment>
<dbReference type="RefSeq" id="WP_284301247.1">
    <property type="nucleotide sequence ID" value="NZ_BSSV01000010.1"/>
</dbReference>